<dbReference type="GO" id="GO:0004519">
    <property type="term" value="F:endonuclease activity"/>
    <property type="evidence" value="ECO:0007669"/>
    <property type="project" value="UniProtKB-KW"/>
</dbReference>
<dbReference type="EMBL" id="MJMJ01000002">
    <property type="protein sequence ID" value="OLQ92651.1"/>
    <property type="molecule type" value="Genomic_DNA"/>
</dbReference>
<dbReference type="GO" id="GO:0003677">
    <property type="term" value="F:DNA binding"/>
    <property type="evidence" value="ECO:0007669"/>
    <property type="project" value="InterPro"/>
</dbReference>
<dbReference type="InterPro" id="IPR021835">
    <property type="entry name" value="DUF3427"/>
</dbReference>
<dbReference type="InterPro" id="IPR027417">
    <property type="entry name" value="P-loop_NTPase"/>
</dbReference>
<dbReference type="AlphaFoldDB" id="A0A1Q9HP92"/>
<evidence type="ECO:0000313" key="3">
    <source>
        <dbReference type="EMBL" id="OLQ92651.1"/>
    </source>
</evidence>
<dbReference type="Pfam" id="PF11907">
    <property type="entry name" value="DUF3427"/>
    <property type="match status" value="1"/>
</dbReference>
<dbReference type="InterPro" id="IPR025202">
    <property type="entry name" value="PLD-like_dom"/>
</dbReference>
<reference evidence="3 4" key="1">
    <citation type="submission" date="2016-09" db="EMBL/GenBank/DDBJ databases">
        <title>Genomic Taxonomy of the Vibrionaceae.</title>
        <authorList>
            <person name="Gonzalez-Castillo A."/>
            <person name="Gomez-Gil B."/>
            <person name="Enciso-Ibarra K."/>
        </authorList>
    </citation>
    <scope>NUCLEOTIDE SEQUENCE [LARGE SCALE GENOMIC DNA]</scope>
    <source>
        <strain evidence="3 4">CAIM 703</strain>
    </source>
</reference>
<dbReference type="PANTHER" id="PTHR47396:SF1">
    <property type="entry name" value="ATP-DEPENDENT HELICASE IRC3-RELATED"/>
    <property type="match status" value="1"/>
</dbReference>
<feature type="domain" description="Helicase ATP-binding" evidence="1">
    <location>
        <begin position="231"/>
        <end position="382"/>
    </location>
</feature>
<dbReference type="Gene3D" id="3.40.50.300">
    <property type="entry name" value="P-loop containing nucleotide triphosphate hydrolases"/>
    <property type="match status" value="2"/>
</dbReference>
<dbReference type="GO" id="GO:0005524">
    <property type="term" value="F:ATP binding"/>
    <property type="evidence" value="ECO:0007669"/>
    <property type="project" value="InterPro"/>
</dbReference>
<protein>
    <submittedName>
        <fullName evidence="3">Restriction endonuclease subunit R</fullName>
    </submittedName>
</protein>
<dbReference type="Pfam" id="PF04851">
    <property type="entry name" value="ResIII"/>
    <property type="match status" value="1"/>
</dbReference>
<evidence type="ECO:0000313" key="4">
    <source>
        <dbReference type="Proteomes" id="UP000186313"/>
    </source>
</evidence>
<keyword evidence="3" id="KW-0255">Endonuclease</keyword>
<dbReference type="InterPro" id="IPR001650">
    <property type="entry name" value="Helicase_C-like"/>
</dbReference>
<name>A0A1Q9HP92_9VIBR</name>
<dbReference type="RefSeq" id="WP_075706305.1">
    <property type="nucleotide sequence ID" value="NZ_MJMJ01000002.1"/>
</dbReference>
<organism evidence="3 4">
    <name type="scientific">Vibrio panuliri</name>
    <dbReference type="NCBI Taxonomy" id="1381081"/>
    <lineage>
        <taxon>Bacteria</taxon>
        <taxon>Pseudomonadati</taxon>
        <taxon>Pseudomonadota</taxon>
        <taxon>Gammaproteobacteria</taxon>
        <taxon>Vibrionales</taxon>
        <taxon>Vibrionaceae</taxon>
        <taxon>Vibrio</taxon>
    </lineage>
</organism>
<sequence length="964" mass="109810">MTFCVSELSEALTTGYLDHQHVSKQTLKPELLFNDGQGRKVLTEIKKQLTYCDHFWFSVAFVTTSGLACIKQELLELEKKGIQGKILVSQYLNFTQPEALRELLKFENIEARISTDSNFHAKGYLFSYSDIHQLVIGSSNLTANAVTSNKEWNLKVSSTEKGAIYLQALEQFKHEFNVATPINDAFIQSYNAIYLEAKAFENKVKALTAGGKVKDIKPNEMQREALKSLDDLRSRGECKALLISATGTGKTYLSAFDALNVKPKRLLFVVHRANIAKKAMHTFQSLFPKDVSFGLYSGSTTQLEADFVFATVQTLSRDEHLKKFAKDCFDYIVIDETHRASANSYQKVLDHFNSSFLLGMTATPERTDSSDVFKIFDHNIAYEIRLQQALEMDILVPFHYYGVTDLTVDGEVIDDASSINLLTKEERVKHILHYIDRYGCDNGEVRGLVFCSELNECRFLAKAFNSNGYRALALTGEDGEAARDEAIERLESSDQTNKLDYIFSVGIFNEGIDIPSVNQVVMLRPTESSIVFVQQLGRGLRKAENKEYLTVIDFIGNYKNNFMVPIALYGDRSYNKDTLRRLVSGDDCFLPGSSTVSFDKIAKERIYQSIDITNLKAKRDLVKDYNLLKFKLGHMPMMMDFVHYGSRDPFGYVEYSKSYFQFAQEQELLPELSVLKLKLLSALSKEVNNAKRVEGSLVLSQLLVSGQCSVSDISMLTLERFGFEFSSDTAKSVAHNLNLRFVTERHEGKNIAQGIKLGVTLVEFDGSQFTASESFGRMLDDETFKSFLTDSTDYSIYKYSEDFNADYYNDGFHLYRKYSRKDVFRILKWEENPNPQNVGGYMVSKGKDNCPIFVNYHKGDDIADSIKYEDHFIDESTFGWMSKSKRTLNSPEIKLFASQDSLPRLPLFIKKHNDEGNDFYYMGDMIPQHDSFEQTTIDGKSVVKIVFDMVHEVRRDIYSYIVEV</sequence>
<evidence type="ECO:0000259" key="1">
    <source>
        <dbReference type="PROSITE" id="PS51192"/>
    </source>
</evidence>
<dbReference type="CDD" id="cd18032">
    <property type="entry name" value="DEXHc_RE_I_III_res"/>
    <property type="match status" value="1"/>
</dbReference>
<dbReference type="Pfam" id="PF26350">
    <property type="entry name" value="DUF8090"/>
    <property type="match status" value="1"/>
</dbReference>
<dbReference type="GO" id="GO:0005829">
    <property type="term" value="C:cytosol"/>
    <property type="evidence" value="ECO:0007669"/>
    <property type="project" value="TreeGrafter"/>
</dbReference>
<accession>A0A1Q9HP92</accession>
<dbReference type="Gene3D" id="3.30.870.10">
    <property type="entry name" value="Endonuclease Chain A"/>
    <property type="match status" value="1"/>
</dbReference>
<dbReference type="Pfam" id="PF13091">
    <property type="entry name" value="PLDc_2"/>
    <property type="match status" value="1"/>
</dbReference>
<evidence type="ECO:0000259" key="2">
    <source>
        <dbReference type="PROSITE" id="PS51194"/>
    </source>
</evidence>
<keyword evidence="3" id="KW-0378">Hydrolase</keyword>
<dbReference type="InterPro" id="IPR058403">
    <property type="entry name" value="DUF8090"/>
</dbReference>
<dbReference type="SUPFAM" id="SSF56024">
    <property type="entry name" value="Phospholipase D/nuclease"/>
    <property type="match status" value="1"/>
</dbReference>
<dbReference type="PROSITE" id="PS51194">
    <property type="entry name" value="HELICASE_CTER"/>
    <property type="match status" value="1"/>
</dbReference>
<dbReference type="PANTHER" id="PTHR47396">
    <property type="entry name" value="TYPE I RESTRICTION ENZYME ECOKI R PROTEIN"/>
    <property type="match status" value="1"/>
</dbReference>
<dbReference type="CDD" id="cd09204">
    <property type="entry name" value="PLDc_N_DEXD_b2"/>
    <property type="match status" value="1"/>
</dbReference>
<dbReference type="SMART" id="SM00487">
    <property type="entry name" value="DEXDc"/>
    <property type="match status" value="1"/>
</dbReference>
<keyword evidence="3" id="KW-0540">Nuclease</keyword>
<dbReference type="InterPro" id="IPR014001">
    <property type="entry name" value="Helicase_ATP-bd"/>
</dbReference>
<dbReference type="GO" id="GO:0016787">
    <property type="term" value="F:hydrolase activity"/>
    <property type="evidence" value="ECO:0007669"/>
    <property type="project" value="InterPro"/>
</dbReference>
<comment type="caution">
    <text evidence="3">The sequence shown here is derived from an EMBL/GenBank/DDBJ whole genome shotgun (WGS) entry which is preliminary data.</text>
</comment>
<dbReference type="SUPFAM" id="SSF52540">
    <property type="entry name" value="P-loop containing nucleoside triphosphate hydrolases"/>
    <property type="match status" value="1"/>
</dbReference>
<dbReference type="InterPro" id="IPR050742">
    <property type="entry name" value="Helicase_Restrict-Modif_Enz"/>
</dbReference>
<dbReference type="PROSITE" id="PS51192">
    <property type="entry name" value="HELICASE_ATP_BIND_1"/>
    <property type="match status" value="1"/>
</dbReference>
<proteinExistence type="predicted"/>
<dbReference type="InterPro" id="IPR006935">
    <property type="entry name" value="Helicase/UvrB_N"/>
</dbReference>
<dbReference type="Proteomes" id="UP000186313">
    <property type="component" value="Unassembled WGS sequence"/>
</dbReference>
<dbReference type="SMART" id="SM00490">
    <property type="entry name" value="HELICc"/>
    <property type="match status" value="1"/>
</dbReference>
<dbReference type="OrthoDB" id="9804086at2"/>
<dbReference type="CDD" id="cd18799">
    <property type="entry name" value="SF2_C_EcoAI-like"/>
    <property type="match status" value="1"/>
</dbReference>
<feature type="domain" description="Helicase C-terminal" evidence="2">
    <location>
        <begin position="434"/>
        <end position="618"/>
    </location>
</feature>
<gene>
    <name evidence="3" type="ORF">BIY22_15110</name>
</gene>
<dbReference type="Pfam" id="PF00271">
    <property type="entry name" value="Helicase_C"/>
    <property type="match status" value="1"/>
</dbReference>
<dbReference type="STRING" id="1381081.BIY22_15110"/>